<dbReference type="InterPro" id="IPR044636">
    <property type="entry name" value="RADIALIS-like"/>
</dbReference>
<name>A0AAN9M296_PHACN</name>
<keyword evidence="3" id="KW-0804">Transcription</keyword>
<feature type="domain" description="SANT" evidence="5">
    <location>
        <begin position="1"/>
        <end position="54"/>
    </location>
</feature>
<dbReference type="EMBL" id="JAYMYR010000008">
    <property type="protein sequence ID" value="KAK7346424.1"/>
    <property type="molecule type" value="Genomic_DNA"/>
</dbReference>
<reference evidence="6 7" key="1">
    <citation type="submission" date="2024-01" db="EMBL/GenBank/DDBJ databases">
        <title>The genomes of 5 underutilized Papilionoideae crops provide insights into root nodulation and disease resistanc.</title>
        <authorList>
            <person name="Jiang F."/>
        </authorList>
    </citation>
    <scope>NUCLEOTIDE SEQUENCE [LARGE SCALE GENOMIC DNA]</scope>
    <source>
        <strain evidence="6">JINMINGXINNONG_FW02</strain>
        <tissue evidence="6">Leaves</tissue>
    </source>
</reference>
<dbReference type="Gene3D" id="1.10.10.60">
    <property type="entry name" value="Homeodomain-like"/>
    <property type="match status" value="1"/>
</dbReference>
<evidence type="ECO:0000256" key="1">
    <source>
        <dbReference type="ARBA" id="ARBA00004123"/>
    </source>
</evidence>
<organism evidence="6 7">
    <name type="scientific">Phaseolus coccineus</name>
    <name type="common">Scarlet runner bean</name>
    <name type="synonym">Phaseolus multiflorus</name>
    <dbReference type="NCBI Taxonomy" id="3886"/>
    <lineage>
        <taxon>Eukaryota</taxon>
        <taxon>Viridiplantae</taxon>
        <taxon>Streptophyta</taxon>
        <taxon>Embryophyta</taxon>
        <taxon>Tracheophyta</taxon>
        <taxon>Spermatophyta</taxon>
        <taxon>Magnoliopsida</taxon>
        <taxon>eudicotyledons</taxon>
        <taxon>Gunneridae</taxon>
        <taxon>Pentapetalae</taxon>
        <taxon>rosids</taxon>
        <taxon>fabids</taxon>
        <taxon>Fabales</taxon>
        <taxon>Fabaceae</taxon>
        <taxon>Papilionoideae</taxon>
        <taxon>50 kb inversion clade</taxon>
        <taxon>NPAAA clade</taxon>
        <taxon>indigoferoid/millettioid clade</taxon>
        <taxon>Phaseoleae</taxon>
        <taxon>Phaseolus</taxon>
    </lineage>
</organism>
<dbReference type="PROSITE" id="PS51293">
    <property type="entry name" value="SANT"/>
    <property type="match status" value="1"/>
</dbReference>
<dbReference type="InterPro" id="IPR001005">
    <property type="entry name" value="SANT/Myb"/>
</dbReference>
<comment type="caution">
    <text evidence="6">The sequence shown here is derived from an EMBL/GenBank/DDBJ whole genome shotgun (WGS) entry which is preliminary data.</text>
</comment>
<gene>
    <name evidence="6" type="ORF">VNO80_20943</name>
</gene>
<evidence type="ECO:0000256" key="3">
    <source>
        <dbReference type="ARBA" id="ARBA00023163"/>
    </source>
</evidence>
<dbReference type="AlphaFoldDB" id="A0AAN9M296"/>
<keyword evidence="7" id="KW-1185">Reference proteome</keyword>
<comment type="subcellular location">
    <subcellularLocation>
        <location evidence="1">Nucleus</location>
    </subcellularLocation>
</comment>
<evidence type="ECO:0000313" key="7">
    <source>
        <dbReference type="Proteomes" id="UP001374584"/>
    </source>
</evidence>
<proteinExistence type="predicted"/>
<keyword evidence="4" id="KW-0539">Nucleus</keyword>
<protein>
    <recommendedName>
        <fullName evidence="5">SANT domain-containing protein</fullName>
    </recommendedName>
</protein>
<dbReference type="FunFam" id="1.10.10.60:FF:000154">
    <property type="entry name" value="Transcription factor SRM1"/>
    <property type="match status" value="1"/>
</dbReference>
<dbReference type="CDD" id="cd00167">
    <property type="entry name" value="SANT"/>
    <property type="match status" value="1"/>
</dbReference>
<evidence type="ECO:0000256" key="4">
    <source>
        <dbReference type="ARBA" id="ARBA00023242"/>
    </source>
</evidence>
<dbReference type="GO" id="GO:0003700">
    <property type="term" value="F:DNA-binding transcription factor activity"/>
    <property type="evidence" value="ECO:0007669"/>
    <property type="project" value="InterPro"/>
</dbReference>
<sequence length="149" mass="17583">MESSWTQRQNKEFEKALAKYDKETPDKWQNIANEVGKPVEEVKRQFEILKEDVRRIERGQVPFPYRTNNSNKRNLEAMRRYCGGKKWSTVSEERNVGQWEQHLHFGDGLELFDHITVKPTYSHSPTQTASIFRQILTSLSFYGGHPQRP</sequence>
<evidence type="ECO:0000313" key="6">
    <source>
        <dbReference type="EMBL" id="KAK7346424.1"/>
    </source>
</evidence>
<accession>A0AAN9M296</accession>
<evidence type="ECO:0000259" key="5">
    <source>
        <dbReference type="PROSITE" id="PS51293"/>
    </source>
</evidence>
<dbReference type="SUPFAM" id="SSF46689">
    <property type="entry name" value="Homeodomain-like"/>
    <property type="match status" value="1"/>
</dbReference>
<dbReference type="InterPro" id="IPR017884">
    <property type="entry name" value="SANT_dom"/>
</dbReference>
<dbReference type="InterPro" id="IPR009057">
    <property type="entry name" value="Homeodomain-like_sf"/>
</dbReference>
<keyword evidence="2" id="KW-0805">Transcription regulation</keyword>
<evidence type="ECO:0000256" key="2">
    <source>
        <dbReference type="ARBA" id="ARBA00023015"/>
    </source>
</evidence>
<dbReference type="PANTHER" id="PTHR43952">
    <property type="entry name" value="MYB FAMILY TRANSCRIPTION FACTOR-RELATED"/>
    <property type="match status" value="1"/>
</dbReference>
<dbReference type="SMART" id="SM00717">
    <property type="entry name" value="SANT"/>
    <property type="match status" value="1"/>
</dbReference>
<dbReference type="PANTHER" id="PTHR43952:SF48">
    <property type="entry name" value="MYB FAMILY TRANSCRIPTION FACTOR"/>
    <property type="match status" value="1"/>
</dbReference>
<dbReference type="Proteomes" id="UP001374584">
    <property type="component" value="Unassembled WGS sequence"/>
</dbReference>
<dbReference type="GO" id="GO:0005634">
    <property type="term" value="C:nucleus"/>
    <property type="evidence" value="ECO:0007669"/>
    <property type="project" value="UniProtKB-SubCell"/>
</dbReference>